<dbReference type="AlphaFoldDB" id="A0A9D9IDM8"/>
<evidence type="ECO:0000313" key="2">
    <source>
        <dbReference type="Proteomes" id="UP000810292"/>
    </source>
</evidence>
<reference evidence="1" key="2">
    <citation type="journal article" date="2021" name="PeerJ">
        <title>Extensive microbial diversity within the chicken gut microbiome revealed by metagenomics and culture.</title>
        <authorList>
            <person name="Gilroy R."/>
            <person name="Ravi A."/>
            <person name="Getino M."/>
            <person name="Pursley I."/>
            <person name="Horton D.L."/>
            <person name="Alikhan N.F."/>
            <person name="Baker D."/>
            <person name="Gharbi K."/>
            <person name="Hall N."/>
            <person name="Watson M."/>
            <person name="Adriaenssens E.M."/>
            <person name="Foster-Nyarko E."/>
            <person name="Jarju S."/>
            <person name="Secka A."/>
            <person name="Antonio M."/>
            <person name="Oren A."/>
            <person name="Chaudhuri R.R."/>
            <person name="La Ragione R."/>
            <person name="Hildebrand F."/>
            <person name="Pallen M.J."/>
        </authorList>
    </citation>
    <scope>NUCLEOTIDE SEQUENCE</scope>
    <source>
        <strain evidence="1">14700</strain>
    </source>
</reference>
<evidence type="ECO:0000313" key="1">
    <source>
        <dbReference type="EMBL" id="MBO8469858.1"/>
    </source>
</evidence>
<name>A0A9D9IDM8_9SPIO</name>
<proteinExistence type="predicted"/>
<gene>
    <name evidence="1" type="ORF">IAA72_08755</name>
</gene>
<organism evidence="1 2">
    <name type="scientific">Candidatus Ornithospirochaeta stercoravium</name>
    <dbReference type="NCBI Taxonomy" id="2840897"/>
    <lineage>
        <taxon>Bacteria</taxon>
        <taxon>Pseudomonadati</taxon>
        <taxon>Spirochaetota</taxon>
        <taxon>Spirochaetia</taxon>
        <taxon>Spirochaetales</taxon>
        <taxon>Spirochaetaceae</taxon>
        <taxon>Spirochaetaceae incertae sedis</taxon>
        <taxon>Candidatus Ornithospirochaeta</taxon>
    </lineage>
</organism>
<sequence length="101" mass="10789">MMGTQDKGLTTKDVMRAYSNIFNTYDGQLVLADILSQLGYFSNQPESIKPECIAIANTILSRCGIMNSAGIGIYMEGLAYSIGIAAAGGAVKDTKEEDDDI</sequence>
<protein>
    <submittedName>
        <fullName evidence="1">Uncharacterized protein</fullName>
    </submittedName>
</protein>
<reference evidence="1" key="1">
    <citation type="submission" date="2020-10" db="EMBL/GenBank/DDBJ databases">
        <authorList>
            <person name="Gilroy R."/>
        </authorList>
    </citation>
    <scope>NUCLEOTIDE SEQUENCE</scope>
    <source>
        <strain evidence="1">14700</strain>
    </source>
</reference>
<dbReference type="Proteomes" id="UP000810292">
    <property type="component" value="Unassembled WGS sequence"/>
</dbReference>
<comment type="caution">
    <text evidence="1">The sequence shown here is derived from an EMBL/GenBank/DDBJ whole genome shotgun (WGS) entry which is preliminary data.</text>
</comment>
<accession>A0A9D9IDM8</accession>
<dbReference type="EMBL" id="JADIMF010000145">
    <property type="protein sequence ID" value="MBO8469858.1"/>
    <property type="molecule type" value="Genomic_DNA"/>
</dbReference>